<sequence>MPTRFRSVFMEIFEHSSRSASVWSDTDLGLEDLAHSLHSNPSKRCSVRLTSTFGAGQSGSSAPIPLIHVFRELIWNVVHTHVGTGRSHPQTVPTTKGLSPASHNNPLCTKRYT</sequence>
<evidence type="ECO:0000256" key="1">
    <source>
        <dbReference type="SAM" id="MobiDB-lite"/>
    </source>
</evidence>
<comment type="caution">
    <text evidence="2">The sequence shown here is derived from an EMBL/GenBank/DDBJ whole genome shotgun (WGS) entry which is preliminary data.</text>
</comment>
<name>A0ABU7BZP4_9TELE</name>
<dbReference type="EMBL" id="JAHUTI010070966">
    <property type="protein sequence ID" value="MED6255406.1"/>
    <property type="molecule type" value="Genomic_DNA"/>
</dbReference>
<feature type="compositionally biased region" description="Polar residues" evidence="1">
    <location>
        <begin position="87"/>
        <end position="107"/>
    </location>
</feature>
<evidence type="ECO:0000313" key="3">
    <source>
        <dbReference type="Proteomes" id="UP001345963"/>
    </source>
</evidence>
<evidence type="ECO:0000313" key="2">
    <source>
        <dbReference type="EMBL" id="MED6255406.1"/>
    </source>
</evidence>
<proteinExistence type="predicted"/>
<accession>A0ABU7BZP4</accession>
<keyword evidence="3" id="KW-1185">Reference proteome</keyword>
<gene>
    <name evidence="2" type="ORF">ATANTOWER_009226</name>
</gene>
<reference evidence="2 3" key="1">
    <citation type="submission" date="2021-07" db="EMBL/GenBank/DDBJ databases">
        <authorList>
            <person name="Palmer J.M."/>
        </authorList>
    </citation>
    <scope>NUCLEOTIDE SEQUENCE [LARGE SCALE GENOMIC DNA]</scope>
    <source>
        <strain evidence="2 3">AT_MEX2019</strain>
        <tissue evidence="2">Muscle</tissue>
    </source>
</reference>
<organism evidence="2 3">
    <name type="scientific">Ataeniobius toweri</name>
    <dbReference type="NCBI Taxonomy" id="208326"/>
    <lineage>
        <taxon>Eukaryota</taxon>
        <taxon>Metazoa</taxon>
        <taxon>Chordata</taxon>
        <taxon>Craniata</taxon>
        <taxon>Vertebrata</taxon>
        <taxon>Euteleostomi</taxon>
        <taxon>Actinopterygii</taxon>
        <taxon>Neopterygii</taxon>
        <taxon>Teleostei</taxon>
        <taxon>Neoteleostei</taxon>
        <taxon>Acanthomorphata</taxon>
        <taxon>Ovalentaria</taxon>
        <taxon>Atherinomorphae</taxon>
        <taxon>Cyprinodontiformes</taxon>
        <taxon>Goodeidae</taxon>
        <taxon>Ataeniobius</taxon>
    </lineage>
</organism>
<feature type="region of interest" description="Disordered" evidence="1">
    <location>
        <begin position="84"/>
        <end position="113"/>
    </location>
</feature>
<protein>
    <submittedName>
        <fullName evidence="2">Uncharacterized protein</fullName>
    </submittedName>
</protein>
<dbReference type="Proteomes" id="UP001345963">
    <property type="component" value="Unassembled WGS sequence"/>
</dbReference>